<keyword evidence="4" id="KW-0597">Phosphoprotein</keyword>
<dbReference type="PANTHER" id="PTHR12276:SF110">
    <property type="entry name" value="EPSIN-1-RELATED"/>
    <property type="match status" value="1"/>
</dbReference>
<name>A0A409VVM8_9AGAR</name>
<feature type="compositionally biased region" description="Low complexity" evidence="6">
    <location>
        <begin position="908"/>
        <end position="917"/>
    </location>
</feature>
<feature type="compositionally biased region" description="Pro residues" evidence="6">
    <location>
        <begin position="370"/>
        <end position="383"/>
    </location>
</feature>
<evidence type="ECO:0000256" key="3">
    <source>
        <dbReference type="ARBA" id="ARBA00022490"/>
    </source>
</evidence>
<feature type="region of interest" description="Disordered" evidence="6">
    <location>
        <begin position="1145"/>
        <end position="1170"/>
    </location>
</feature>
<dbReference type="SMART" id="SM00273">
    <property type="entry name" value="ENTH"/>
    <property type="match status" value="1"/>
</dbReference>
<feature type="compositionally biased region" description="Basic and acidic residues" evidence="6">
    <location>
        <begin position="1200"/>
        <end position="1210"/>
    </location>
</feature>
<dbReference type="FunFam" id="1.25.40.90:FF:000006">
    <property type="entry name" value="Clathrin interactor 1"/>
    <property type="match status" value="1"/>
</dbReference>
<feature type="compositionally biased region" description="Polar residues" evidence="6">
    <location>
        <begin position="291"/>
        <end position="316"/>
    </location>
</feature>
<feature type="compositionally biased region" description="Basic and acidic residues" evidence="6">
    <location>
        <begin position="659"/>
        <end position="722"/>
    </location>
</feature>
<protein>
    <recommendedName>
        <fullName evidence="7">ENTH domain-containing protein</fullName>
    </recommendedName>
</protein>
<feature type="compositionally biased region" description="Basic and acidic residues" evidence="6">
    <location>
        <begin position="526"/>
        <end position="555"/>
    </location>
</feature>
<evidence type="ECO:0000256" key="1">
    <source>
        <dbReference type="ARBA" id="ARBA00004496"/>
    </source>
</evidence>
<feature type="compositionally biased region" description="Low complexity" evidence="6">
    <location>
        <begin position="1390"/>
        <end position="1408"/>
    </location>
</feature>
<dbReference type="GO" id="GO:0005886">
    <property type="term" value="C:plasma membrane"/>
    <property type="evidence" value="ECO:0007669"/>
    <property type="project" value="TreeGrafter"/>
</dbReference>
<feature type="compositionally biased region" description="Low complexity" evidence="6">
    <location>
        <begin position="774"/>
        <end position="787"/>
    </location>
</feature>
<feature type="region of interest" description="Disordered" evidence="6">
    <location>
        <begin position="895"/>
        <end position="965"/>
    </location>
</feature>
<dbReference type="GO" id="GO:0030125">
    <property type="term" value="C:clathrin vesicle coat"/>
    <property type="evidence" value="ECO:0007669"/>
    <property type="project" value="TreeGrafter"/>
</dbReference>
<dbReference type="PANTHER" id="PTHR12276">
    <property type="entry name" value="EPSIN/ENT-RELATED"/>
    <property type="match status" value="1"/>
</dbReference>
<feature type="compositionally biased region" description="Low complexity" evidence="6">
    <location>
        <begin position="442"/>
        <end position="456"/>
    </location>
</feature>
<feature type="compositionally biased region" description="Polar residues" evidence="6">
    <location>
        <begin position="408"/>
        <end position="420"/>
    </location>
</feature>
<dbReference type="GO" id="GO:0030276">
    <property type="term" value="F:clathrin binding"/>
    <property type="evidence" value="ECO:0007669"/>
    <property type="project" value="TreeGrafter"/>
</dbReference>
<sequence length="1487" mass="165082">MASPAAAPPLAERADIHKSCKSIETLLNILNEYCEAASAVVSLQKKLAKALRETAGLKVTTDIAANAMNASATIFEALSDIDAKFSKVADKEYDAVSTEVKKWFKKLAKEERLHDERMVNANAKIKQAGQAYEKKSKKKAIDASEEHARYINLISTLGPEVSQEKYNHTLNVTQRHNTTTFSVAACLSRLADTEWQKSCECVRRFSPTIGPLGQWRSLCEGGWTGQVPPDLPDIDDGTAQTSPPGNGDSLDRPPVGLTPIGEETPRQPSQTQAVPPAQLTPEPQERPPLSSYPTSAQSASETSNDTSRDQVSARSSPTLTRQQQLPATTQTTPSETPQAPATPQQTTLRPPVTPYVDHNAGSVRSLSDFPSPPTHFPLPPPRQPASRQTSYFQQAPSSSNLEPPPSSQQRTDSPLSSTGDLSGVSDNEEPTRPTIQNLRDVPTSTTTSTQPSPETQFKAPKMPEEQMSREQQPQPQSNTQDIQRPIPTRSQTALTVDSNLEHETRHSPGPSSSVEATNSQASSRSYNRDAYEPDTREFGTLNREGDASTRSRTVDNSKYQRPVERTDTGASSGSIVAAMRNRYSNNSGSTSPPPRDLPRLPLSVNDLASRYQPSDAPLSPRARAGSPPVMRQQSLPLLETAARQAQESYNPRTPTQPERNAENERRWQQQRNDDAVIAERRAKEQELRERERELEMKARELERERARLQTLREEERGEDQGAYREPGPSEMNQFGLRPRERRISLRQQAQRPTSRDDVGQSQYANNLGPPPSPGGQAYQSSGQQGRSPKLAERSPLQSQPESPYDSRDRDRYPSNNGYGSNANSTAPSTSAHAPYCGCETCSVSKYKNSNGGGTSPIQQQPYRQQYPPVENIAQPQKSSKLGVGWMRRLSMPVGSAFGGNSDSKRHQSNNSTSSINSQYALGSGVANTPNSGTRGFFSMDGKKNASTTALSSPAYNNPGGNANDPRGLMVQEDGRTMRIHFGKAALRITKNYTKGYSDTQAKVRDATSNDPWGPSGTQMNEIAQLTYNQNDFIEIMEMLDKRLNDKGKNWRHVFKSLTVLDYCLHQGSENVVIYFRDNLYIIKTLKEFQYIDEDGKDQGANVRQKAKDITNLLMDEARLREERRNRASMRDRMLKGANVGDEDYEDENAVRREGASNLAGRRPNRDEDELRKAIEESKKSLAKERQSAEDKDLQEALRLSKEEEEKRQRDIASSNASSLFDDAQQVQTPTSSTSSNNPFPLVDPTPYAVGLLPQHTVQPQYTVQPQFTSFNPYQQQAQAEQEAAQAEFLRQQQLFLLQQQQAQQQQQQQQQEEWMRQQQLLQLQQQQQQQAQQSLFVPQQQPLTAQPTGFGRNNPFAASTPQPSFSPSPQPPLPSNSPSFNLQGTYDNHSNSNLSSLSSSPQPPSNQSTQGRPIAVKTRDNENEALAALFADREGGQDTFGNIGQLRYGYTDAGKQLLAQKTGASHNPFAQQQQQQQQNNERPFFDI</sequence>
<comment type="caution">
    <text evidence="8">The sequence shown here is derived from an EMBL/GenBank/DDBJ whole genome shotgun (WGS) entry which is preliminary data.</text>
</comment>
<dbReference type="Pfam" id="PF01417">
    <property type="entry name" value="ENTH"/>
    <property type="match status" value="1"/>
</dbReference>
<dbReference type="PROSITE" id="PS50942">
    <property type="entry name" value="ENTH"/>
    <property type="match status" value="1"/>
</dbReference>
<feature type="compositionally biased region" description="Polar residues" evidence="6">
    <location>
        <begin position="469"/>
        <end position="498"/>
    </location>
</feature>
<dbReference type="Proteomes" id="UP000284706">
    <property type="component" value="Unassembled WGS sequence"/>
</dbReference>
<dbReference type="InterPro" id="IPR013809">
    <property type="entry name" value="ENTH"/>
</dbReference>
<organism evidence="8 9">
    <name type="scientific">Gymnopilus dilepis</name>
    <dbReference type="NCBI Taxonomy" id="231916"/>
    <lineage>
        <taxon>Eukaryota</taxon>
        <taxon>Fungi</taxon>
        <taxon>Dikarya</taxon>
        <taxon>Basidiomycota</taxon>
        <taxon>Agaricomycotina</taxon>
        <taxon>Agaricomycetes</taxon>
        <taxon>Agaricomycetidae</taxon>
        <taxon>Agaricales</taxon>
        <taxon>Agaricineae</taxon>
        <taxon>Hymenogastraceae</taxon>
        <taxon>Gymnopilus</taxon>
    </lineage>
</organism>
<evidence type="ECO:0000313" key="8">
    <source>
        <dbReference type="EMBL" id="PPQ70297.1"/>
    </source>
</evidence>
<dbReference type="SUPFAM" id="SSF48464">
    <property type="entry name" value="ENTH/VHS domain"/>
    <property type="match status" value="1"/>
</dbReference>
<feature type="compositionally biased region" description="Polar residues" evidence="6">
    <location>
        <begin position="509"/>
        <end position="525"/>
    </location>
</feature>
<dbReference type="GO" id="GO:0005768">
    <property type="term" value="C:endosome"/>
    <property type="evidence" value="ECO:0007669"/>
    <property type="project" value="TreeGrafter"/>
</dbReference>
<reference evidence="8 9" key="1">
    <citation type="journal article" date="2018" name="Evol. Lett.">
        <title>Horizontal gene cluster transfer increased hallucinogenic mushroom diversity.</title>
        <authorList>
            <person name="Reynolds H.T."/>
            <person name="Vijayakumar V."/>
            <person name="Gluck-Thaler E."/>
            <person name="Korotkin H.B."/>
            <person name="Matheny P.B."/>
            <person name="Slot J.C."/>
        </authorList>
    </citation>
    <scope>NUCLEOTIDE SEQUENCE [LARGE SCALE GENOMIC DNA]</scope>
    <source>
        <strain evidence="8 9">SRW20</strain>
    </source>
</reference>
<feature type="domain" description="ENTH" evidence="7">
    <location>
        <begin position="991"/>
        <end position="1123"/>
    </location>
</feature>
<evidence type="ECO:0000256" key="6">
    <source>
        <dbReference type="SAM" id="MobiDB-lite"/>
    </source>
</evidence>
<dbReference type="GO" id="GO:0007015">
    <property type="term" value="P:actin filament organization"/>
    <property type="evidence" value="ECO:0007669"/>
    <property type="project" value="TreeGrafter"/>
</dbReference>
<keyword evidence="3" id="KW-0963">Cytoplasm</keyword>
<dbReference type="PROSITE" id="PS50330">
    <property type="entry name" value="UIM"/>
    <property type="match status" value="1"/>
</dbReference>
<feature type="compositionally biased region" description="Polar residues" evidence="6">
    <location>
        <begin position="944"/>
        <end position="960"/>
    </location>
</feature>
<evidence type="ECO:0000256" key="2">
    <source>
        <dbReference type="ARBA" id="ARBA00010130"/>
    </source>
</evidence>
<feature type="region of interest" description="Disordered" evidence="6">
    <location>
        <begin position="220"/>
        <end position="833"/>
    </location>
</feature>
<keyword evidence="9" id="KW-1185">Reference proteome</keyword>
<feature type="region of interest" description="Disordered" evidence="6">
    <location>
        <begin position="1200"/>
        <end position="1242"/>
    </location>
</feature>
<feature type="compositionally biased region" description="Polar residues" evidence="6">
    <location>
        <begin position="385"/>
        <end position="395"/>
    </location>
</feature>
<dbReference type="InterPro" id="IPR008942">
    <property type="entry name" value="ENTH_VHS"/>
</dbReference>
<dbReference type="CDD" id="cd16991">
    <property type="entry name" value="ENTH_Ent1_Ent2"/>
    <property type="match status" value="1"/>
</dbReference>
<dbReference type="InParanoid" id="A0A409VVM8"/>
<dbReference type="OrthoDB" id="2450055at2759"/>
<dbReference type="GO" id="GO:0006897">
    <property type="term" value="P:endocytosis"/>
    <property type="evidence" value="ECO:0007669"/>
    <property type="project" value="TreeGrafter"/>
</dbReference>
<evidence type="ECO:0000313" key="9">
    <source>
        <dbReference type="Proteomes" id="UP000284706"/>
    </source>
</evidence>
<feature type="compositionally biased region" description="Low complexity" evidence="6">
    <location>
        <begin position="1228"/>
        <end position="1238"/>
    </location>
</feature>
<gene>
    <name evidence="8" type="ORF">CVT26_014582</name>
</gene>
<dbReference type="EMBL" id="NHYE01005546">
    <property type="protein sequence ID" value="PPQ70297.1"/>
    <property type="molecule type" value="Genomic_DNA"/>
</dbReference>
<feature type="region of interest" description="Disordered" evidence="6">
    <location>
        <begin position="1343"/>
        <end position="1414"/>
    </location>
</feature>
<dbReference type="STRING" id="231916.A0A409VVM8"/>
<proteinExistence type="inferred from homology"/>
<keyword evidence="5" id="KW-0446">Lipid-binding</keyword>
<feature type="compositionally biased region" description="Low complexity" evidence="6">
    <location>
        <begin position="317"/>
        <end position="350"/>
    </location>
</feature>
<dbReference type="SMART" id="SM00726">
    <property type="entry name" value="UIM"/>
    <property type="match status" value="2"/>
</dbReference>
<feature type="compositionally biased region" description="Pro residues" evidence="6">
    <location>
        <begin position="1364"/>
        <end position="1375"/>
    </location>
</feature>
<comment type="similarity">
    <text evidence="2">Belongs to the epsin family.</text>
</comment>
<dbReference type="GO" id="GO:0005543">
    <property type="term" value="F:phospholipid binding"/>
    <property type="evidence" value="ECO:0007669"/>
    <property type="project" value="TreeGrafter"/>
</dbReference>
<feature type="region of interest" description="Disordered" evidence="6">
    <location>
        <begin position="1462"/>
        <end position="1487"/>
    </location>
</feature>
<evidence type="ECO:0000259" key="7">
    <source>
        <dbReference type="PROSITE" id="PS50942"/>
    </source>
</evidence>
<accession>A0A409VVM8</accession>
<evidence type="ECO:0000256" key="4">
    <source>
        <dbReference type="ARBA" id="ARBA00022553"/>
    </source>
</evidence>
<feature type="compositionally biased region" description="Low complexity" evidence="6">
    <location>
        <begin position="820"/>
        <end position="833"/>
    </location>
</feature>
<feature type="compositionally biased region" description="Polar residues" evidence="6">
    <location>
        <begin position="643"/>
        <end position="658"/>
    </location>
</feature>
<evidence type="ECO:0000256" key="5">
    <source>
        <dbReference type="ARBA" id="ARBA00023121"/>
    </source>
</evidence>
<dbReference type="InterPro" id="IPR003903">
    <property type="entry name" value="UIM_dom"/>
</dbReference>
<comment type="subcellular location">
    <subcellularLocation>
        <location evidence="1">Cytoplasm</location>
    </subcellularLocation>
</comment>
<dbReference type="Gene3D" id="1.25.40.90">
    <property type="match status" value="1"/>
</dbReference>